<dbReference type="InterPro" id="IPR047655">
    <property type="entry name" value="Transpos_IS630-like"/>
</dbReference>
<gene>
    <name evidence="2" type="ORF">MCHLO_04547</name>
</gene>
<feature type="domain" description="Tc1-like transposase DDE" evidence="1">
    <location>
        <begin position="146"/>
        <end position="284"/>
    </location>
</feature>
<dbReference type="Gene3D" id="3.30.420.10">
    <property type="entry name" value="Ribonuclease H-like superfamily/Ribonuclease H"/>
    <property type="match status" value="1"/>
</dbReference>
<evidence type="ECO:0000313" key="3">
    <source>
        <dbReference type="Proteomes" id="UP000815677"/>
    </source>
</evidence>
<dbReference type="Pfam" id="PF13358">
    <property type="entry name" value="DDE_3"/>
    <property type="match status" value="1"/>
</dbReference>
<dbReference type="InterPro" id="IPR012337">
    <property type="entry name" value="RNaseH-like_sf"/>
</dbReference>
<proteinExistence type="predicted"/>
<dbReference type="InterPro" id="IPR009057">
    <property type="entry name" value="Homeodomain-like_sf"/>
</dbReference>
<keyword evidence="3" id="KW-1185">Reference proteome</keyword>
<accession>A0ABQ0L7A3</accession>
<dbReference type="Proteomes" id="UP000815677">
    <property type="component" value="Unassembled WGS sequence"/>
</dbReference>
<dbReference type="NCBIfam" id="NF033545">
    <property type="entry name" value="transpos_IS630"/>
    <property type="match status" value="1"/>
</dbReference>
<dbReference type="SUPFAM" id="SSF46689">
    <property type="entry name" value="Homeodomain-like"/>
    <property type="match status" value="1"/>
</dbReference>
<sequence length="321" mass="36261">MVFNHISNDAHRIAVRLVKRGKDSREEVAEVCGMSTRTLARFVARDRATGDAAPPPAVNRGRPSILVERDIKMLLARARHNPALVLAEYRVILHKYRHLPASISTIHRALQKAGFTLKTVERVASERDPLAEGRYLSRIAEYSPLQLVCVDEMHKDDRTYARRRARAPRGQRARVAQPFVRKIRYTTIGALALDEGIIAGRVIEGSSDKATFLKFLEEDLLPVMSPYPAPRSVIVLDNARIHHSQEIRDLVASYGCRIEYLPPYSPHLNPIEQAWSVIKAWLEDVGIADSLPSEGYYEMYRALALITPEDTWGFFGHSGYV</sequence>
<protein>
    <submittedName>
        <fullName evidence="2">Transposase</fullName>
    </submittedName>
</protein>
<dbReference type="SUPFAM" id="SSF53098">
    <property type="entry name" value="Ribonuclease H-like"/>
    <property type="match status" value="1"/>
</dbReference>
<reference evidence="2" key="1">
    <citation type="submission" date="2014-09" db="EMBL/GenBank/DDBJ databases">
        <title>Genome sequence of the luminous mushroom Mycena chlorophos for searching fungal bioluminescence genes.</title>
        <authorList>
            <person name="Tanaka Y."/>
            <person name="Kasuga D."/>
            <person name="Oba Y."/>
            <person name="Hase S."/>
            <person name="Sato K."/>
            <person name="Oba Y."/>
            <person name="Sakakibara Y."/>
        </authorList>
    </citation>
    <scope>NUCLEOTIDE SEQUENCE</scope>
</reference>
<dbReference type="EMBL" id="DF843108">
    <property type="protein sequence ID" value="GAT47063.1"/>
    <property type="molecule type" value="Genomic_DNA"/>
</dbReference>
<evidence type="ECO:0000313" key="2">
    <source>
        <dbReference type="EMBL" id="GAT47063.1"/>
    </source>
</evidence>
<evidence type="ECO:0000259" key="1">
    <source>
        <dbReference type="Pfam" id="PF13358"/>
    </source>
</evidence>
<organism evidence="2 3">
    <name type="scientific">Mycena chlorophos</name>
    <name type="common">Agaric fungus</name>
    <name type="synonym">Agaricus chlorophos</name>
    <dbReference type="NCBI Taxonomy" id="658473"/>
    <lineage>
        <taxon>Eukaryota</taxon>
        <taxon>Fungi</taxon>
        <taxon>Dikarya</taxon>
        <taxon>Basidiomycota</taxon>
        <taxon>Agaricomycotina</taxon>
        <taxon>Agaricomycetes</taxon>
        <taxon>Agaricomycetidae</taxon>
        <taxon>Agaricales</taxon>
        <taxon>Marasmiineae</taxon>
        <taxon>Mycenaceae</taxon>
        <taxon>Mycena</taxon>
    </lineage>
</organism>
<dbReference type="InterPro" id="IPR038717">
    <property type="entry name" value="Tc1-like_DDE_dom"/>
</dbReference>
<dbReference type="PANTHER" id="PTHR46564:SF1">
    <property type="entry name" value="TRANSPOSASE"/>
    <property type="match status" value="1"/>
</dbReference>
<dbReference type="PANTHER" id="PTHR46564">
    <property type="entry name" value="TRANSPOSASE"/>
    <property type="match status" value="1"/>
</dbReference>
<name>A0ABQ0L7A3_MYCCL</name>
<dbReference type="InterPro" id="IPR036397">
    <property type="entry name" value="RNaseH_sf"/>
</dbReference>